<sequence length="96" mass="11410">MILTNRLFERNVPSRNAKSIFIFCEGRRREYDYFKYFKEKDSRINIEIHKIAPDDNNSPEGLFDIAVNAFCPIEEKGYKPKYDLIEGDEVWIVLDT</sequence>
<proteinExistence type="predicted"/>
<keyword evidence="2" id="KW-1185">Reference proteome</keyword>
<evidence type="ECO:0000313" key="1">
    <source>
        <dbReference type="EMBL" id="SEA34790.1"/>
    </source>
</evidence>
<protein>
    <submittedName>
        <fullName evidence="1">RloB-like protein</fullName>
    </submittedName>
</protein>
<dbReference type="EMBL" id="FNQY01000014">
    <property type="protein sequence ID" value="SEA34790.1"/>
    <property type="molecule type" value="Genomic_DNA"/>
</dbReference>
<reference evidence="1 2" key="1">
    <citation type="submission" date="2016-10" db="EMBL/GenBank/DDBJ databases">
        <authorList>
            <person name="de Groot N.N."/>
        </authorList>
    </citation>
    <scope>NUCLEOTIDE SEQUENCE [LARGE SCALE GENOMIC DNA]</scope>
    <source>
        <strain evidence="1 2">Vu-144</strain>
    </source>
</reference>
<dbReference type="InterPro" id="IPR025591">
    <property type="entry name" value="RloB"/>
</dbReference>
<dbReference type="RefSeq" id="WP_091399072.1">
    <property type="nucleotide sequence ID" value="NZ_FNQY01000014.1"/>
</dbReference>
<dbReference type="AlphaFoldDB" id="A0A1H4AFP2"/>
<dbReference type="Proteomes" id="UP000199041">
    <property type="component" value="Unassembled WGS sequence"/>
</dbReference>
<name>A0A1H4AFP2_9BACT</name>
<dbReference type="STRING" id="551991.SAMN05192529_11497"/>
<gene>
    <name evidence="1" type="ORF">SAMN05192529_11497</name>
</gene>
<dbReference type="Pfam" id="PF13707">
    <property type="entry name" value="RloB"/>
    <property type="match status" value="1"/>
</dbReference>
<dbReference type="OrthoDB" id="9796523at2"/>
<accession>A0A1H4AFP2</accession>
<organism evidence="1 2">
    <name type="scientific">Arachidicoccus rhizosphaerae</name>
    <dbReference type="NCBI Taxonomy" id="551991"/>
    <lineage>
        <taxon>Bacteria</taxon>
        <taxon>Pseudomonadati</taxon>
        <taxon>Bacteroidota</taxon>
        <taxon>Chitinophagia</taxon>
        <taxon>Chitinophagales</taxon>
        <taxon>Chitinophagaceae</taxon>
        <taxon>Arachidicoccus</taxon>
    </lineage>
</organism>
<evidence type="ECO:0000313" key="2">
    <source>
        <dbReference type="Proteomes" id="UP000199041"/>
    </source>
</evidence>